<dbReference type="AlphaFoldDB" id="A0A0F9U2Z9"/>
<protein>
    <submittedName>
        <fullName evidence="1">Uncharacterized protein</fullName>
    </submittedName>
</protein>
<accession>A0A0F9U2Z9</accession>
<organism evidence="1">
    <name type="scientific">marine sediment metagenome</name>
    <dbReference type="NCBI Taxonomy" id="412755"/>
    <lineage>
        <taxon>unclassified sequences</taxon>
        <taxon>metagenomes</taxon>
        <taxon>ecological metagenomes</taxon>
    </lineage>
</organism>
<reference evidence="1" key="1">
    <citation type="journal article" date="2015" name="Nature">
        <title>Complex archaea that bridge the gap between prokaryotes and eukaryotes.</title>
        <authorList>
            <person name="Spang A."/>
            <person name="Saw J.H."/>
            <person name="Jorgensen S.L."/>
            <person name="Zaremba-Niedzwiedzka K."/>
            <person name="Martijn J."/>
            <person name="Lind A.E."/>
            <person name="van Eijk R."/>
            <person name="Schleper C."/>
            <person name="Guy L."/>
            <person name="Ettema T.J."/>
        </authorList>
    </citation>
    <scope>NUCLEOTIDE SEQUENCE</scope>
</reference>
<comment type="caution">
    <text evidence="1">The sequence shown here is derived from an EMBL/GenBank/DDBJ whole genome shotgun (WGS) entry which is preliminary data.</text>
</comment>
<name>A0A0F9U2Z9_9ZZZZ</name>
<dbReference type="EMBL" id="LAZR01000211">
    <property type="protein sequence ID" value="KKN81687.1"/>
    <property type="molecule type" value="Genomic_DNA"/>
</dbReference>
<evidence type="ECO:0000313" key="1">
    <source>
        <dbReference type="EMBL" id="KKN81687.1"/>
    </source>
</evidence>
<proteinExistence type="predicted"/>
<gene>
    <name evidence="1" type="ORF">LCGC14_0315990</name>
</gene>
<sequence>MENPYNKELWPDDGPNGMRHKTVGTDEVFYTDSELTAAFNGWEEGKAEPTRIISELVEALEQYITYGHLTTTELGRRAWEKVRTVIDKARVAGG</sequence>